<accession>A0ABR2NMN1</accession>
<feature type="region of interest" description="Disordered" evidence="1">
    <location>
        <begin position="153"/>
        <end position="172"/>
    </location>
</feature>
<reference evidence="2 3" key="1">
    <citation type="journal article" date="2024" name="G3 (Bethesda)">
        <title>Genome assembly of Hibiscus sabdariffa L. provides insights into metabolisms of medicinal natural products.</title>
        <authorList>
            <person name="Kim T."/>
        </authorList>
    </citation>
    <scope>NUCLEOTIDE SEQUENCE [LARGE SCALE GENOMIC DNA]</scope>
    <source>
        <strain evidence="2">TK-2024</strain>
        <tissue evidence="2">Old leaves</tissue>
    </source>
</reference>
<sequence>MEDQRFSKQGRSDNRNMIGLDENMFMDFESEERVNSRMNPVDMNGKTDSGVQGISPKASYASMVTGKTASNSNYDDIPDLTPDKVIVRDEDYIIHKSGEYPTIAFSNHGNCPRNEKVVSDKTTTEKEVVIDKANNTEVGEGLYGPWMVVDNRRRRSTNSGRGTSGKRLDHIGANGSRFSALNESDMEYVQDDSVERNTTEPVSVIHKTSLSPGTTSDPAAVRHTEIINSTAYVASNPSRKSKGNKDNERQAQAFPVVPVNSIKVIEHQPTGKLSEHRAVSILEQDQEINIREGSQNGNNRVFRVKVVKENIKMGLAIRKQSNSKTISRPVLSEWVDTVNNQLDSIAFQKEIDPGGVSKVVVRNGGSLELVQASDRHQLPGGLAMDPVEVSDDVNEPMVSMSFAWLLFSFLVRYSPRQEISEIATRFEGSILACWADNWVSKLGRLVEKVHLPYRHSLPHYSVADLVDSYGVWRWSKFQHLLPLDVLMRIAALKEPVPSFPQDRIGWVLTPKRMFTVKSAYEF</sequence>
<evidence type="ECO:0000256" key="1">
    <source>
        <dbReference type="SAM" id="MobiDB-lite"/>
    </source>
</evidence>
<gene>
    <name evidence="2" type="ORF">V6N11_034452</name>
</gene>
<evidence type="ECO:0000313" key="2">
    <source>
        <dbReference type="EMBL" id="KAK8977407.1"/>
    </source>
</evidence>
<proteinExistence type="predicted"/>
<keyword evidence="3" id="KW-1185">Reference proteome</keyword>
<comment type="caution">
    <text evidence="2">The sequence shown here is derived from an EMBL/GenBank/DDBJ whole genome shotgun (WGS) entry which is preliminary data.</text>
</comment>
<evidence type="ECO:0000313" key="3">
    <source>
        <dbReference type="Proteomes" id="UP001396334"/>
    </source>
</evidence>
<organism evidence="2 3">
    <name type="scientific">Hibiscus sabdariffa</name>
    <name type="common">roselle</name>
    <dbReference type="NCBI Taxonomy" id="183260"/>
    <lineage>
        <taxon>Eukaryota</taxon>
        <taxon>Viridiplantae</taxon>
        <taxon>Streptophyta</taxon>
        <taxon>Embryophyta</taxon>
        <taxon>Tracheophyta</taxon>
        <taxon>Spermatophyta</taxon>
        <taxon>Magnoliopsida</taxon>
        <taxon>eudicotyledons</taxon>
        <taxon>Gunneridae</taxon>
        <taxon>Pentapetalae</taxon>
        <taxon>rosids</taxon>
        <taxon>malvids</taxon>
        <taxon>Malvales</taxon>
        <taxon>Malvaceae</taxon>
        <taxon>Malvoideae</taxon>
        <taxon>Hibiscus</taxon>
    </lineage>
</organism>
<name>A0ABR2NMN1_9ROSI</name>
<dbReference type="EMBL" id="JBBPBN010000121">
    <property type="protein sequence ID" value="KAK8977407.1"/>
    <property type="molecule type" value="Genomic_DNA"/>
</dbReference>
<protein>
    <recommendedName>
        <fullName evidence="4">Aminotransferase-like plant mobile domain-containing protein</fullName>
    </recommendedName>
</protein>
<evidence type="ECO:0008006" key="4">
    <source>
        <dbReference type="Google" id="ProtNLM"/>
    </source>
</evidence>
<dbReference type="Proteomes" id="UP001396334">
    <property type="component" value="Unassembled WGS sequence"/>
</dbReference>